<accession>Q9RAV0</accession>
<name>Q9RAV0_LACLL</name>
<protein>
    <submittedName>
        <fullName evidence="1">Uncharacterized protein</fullName>
    </submittedName>
</protein>
<evidence type="ECO:0000313" key="1">
    <source>
        <dbReference type="EMBL" id="AAD45620.1"/>
    </source>
</evidence>
<organism evidence="1">
    <name type="scientific">Lactococcus lactis subsp. lactis</name>
    <name type="common">Streptococcus lactis</name>
    <dbReference type="NCBI Taxonomy" id="1360"/>
    <lineage>
        <taxon>Bacteria</taxon>
        <taxon>Bacillati</taxon>
        <taxon>Bacillota</taxon>
        <taxon>Bacilli</taxon>
        <taxon>Lactobacillales</taxon>
        <taxon>Streptococcaceae</taxon>
        <taxon>Lactococcus</taxon>
    </lineage>
</organism>
<sequence length="56" mass="6507">MIESSFAFKRLLFNSFKVLWSNPFVTSSIITKSGFNNSHNSRDIFLPSPKEYVETF</sequence>
<reference evidence="1" key="1">
    <citation type="journal article" date="2000" name="Biochim. Biophys. Acta">
        <title>Cloning and expression of the genes involved in the production of and immunity against the bacteriocin lacticin RM.</title>
        <authorList>
            <person name="Yarmus M."/>
            <person name="Mett A."/>
            <person name="Shapira R."/>
        </authorList>
    </citation>
    <scope>NUCLEOTIDE SEQUENCE</scope>
</reference>
<dbReference type="EMBL" id="AF080265">
    <property type="protein sequence ID" value="AAD45620.1"/>
    <property type="molecule type" value="Genomic_DNA"/>
</dbReference>
<dbReference type="AlphaFoldDB" id="Q9RAV0"/>
<proteinExistence type="predicted"/>